<feature type="transmembrane region" description="Helical" evidence="2">
    <location>
        <begin position="12"/>
        <end position="33"/>
    </location>
</feature>
<feature type="transmembrane region" description="Helical" evidence="2">
    <location>
        <begin position="93"/>
        <end position="112"/>
    </location>
</feature>
<evidence type="ECO:0000256" key="1">
    <source>
        <dbReference type="SAM" id="MobiDB-lite"/>
    </source>
</evidence>
<accession>A0A061H891</accession>
<dbReference type="Proteomes" id="UP000053664">
    <property type="component" value="Unassembled WGS sequence"/>
</dbReference>
<evidence type="ECO:0000313" key="3">
    <source>
        <dbReference type="EMBL" id="EPQ28674.1"/>
    </source>
</evidence>
<organism evidence="3 4">
    <name type="scientific">Pseudozyma flocculosa PF-1</name>
    <dbReference type="NCBI Taxonomy" id="1277687"/>
    <lineage>
        <taxon>Eukaryota</taxon>
        <taxon>Fungi</taxon>
        <taxon>Dikarya</taxon>
        <taxon>Basidiomycota</taxon>
        <taxon>Ustilaginomycotina</taxon>
        <taxon>Ustilaginomycetes</taxon>
        <taxon>Ustilaginales</taxon>
        <taxon>Ustilaginaceae</taxon>
        <taxon>Pseudozyma</taxon>
    </lineage>
</organism>
<keyword evidence="2" id="KW-0812">Transmembrane</keyword>
<keyword evidence="2" id="KW-0472">Membrane</keyword>
<feature type="transmembrane region" description="Helical" evidence="2">
    <location>
        <begin position="172"/>
        <end position="191"/>
    </location>
</feature>
<feature type="transmembrane region" description="Helical" evidence="2">
    <location>
        <begin position="203"/>
        <end position="226"/>
    </location>
</feature>
<feature type="region of interest" description="Disordered" evidence="1">
    <location>
        <begin position="325"/>
        <end position="346"/>
    </location>
</feature>
<dbReference type="HOGENOM" id="CLU_059054_3_0_1"/>
<feature type="transmembrane region" description="Helical" evidence="2">
    <location>
        <begin position="119"/>
        <end position="138"/>
    </location>
</feature>
<evidence type="ECO:0000313" key="4">
    <source>
        <dbReference type="Proteomes" id="UP000053664"/>
    </source>
</evidence>
<dbReference type="EMBL" id="KE361634">
    <property type="protein sequence ID" value="EPQ28674.1"/>
    <property type="molecule type" value="Genomic_DNA"/>
</dbReference>
<sequence length="437" mass="46623">MPDWKSPVTLGQAFSAATALMYICIGLMLADTARFASFDWSIITGKRARRWPQIPYIFLKLCYWAYIVTNLYFVLALHEFSCNGVLQAIEMQMGWITVASSVLLACRAVCVYTGRERTVVSAFLFVFTLGLLAAWMVGVPDGVAAWVPNGGNPWQDGTCAFVSISTRYSIKYIVTIVFDLCVMLLTVVGVLRMNGSSHIGSVLIQQGILYFVATFLINALVTGLTLAQLNPVMSLIGAIPASTVCVMCSTRLYVELAREAQHRPGGVTSTQVSSSSTGEKIARLFKRSGGGNSGIGSGTASASAQHNSYTLRSNTAGGFNVKPLRYGGRHHERSASPAGGKSMDAADSAEDLEAQTLRSNKAGGGGGGFVAITESQVVTSEPMPDYLVGNTAFSPTRPAAAQQSPVDARSDGGVVSPIGDHPYSQDIKSHYPRLSRS</sequence>
<dbReference type="AlphaFoldDB" id="A0A061H891"/>
<feature type="region of interest" description="Disordered" evidence="1">
    <location>
        <begin position="389"/>
        <end position="437"/>
    </location>
</feature>
<evidence type="ECO:0008006" key="5">
    <source>
        <dbReference type="Google" id="ProtNLM"/>
    </source>
</evidence>
<name>A0A061H891_9BASI</name>
<dbReference type="eggNOG" id="ENOG502SSVS">
    <property type="taxonomic scope" value="Eukaryota"/>
</dbReference>
<feature type="transmembrane region" description="Helical" evidence="2">
    <location>
        <begin position="54"/>
        <end position="73"/>
    </location>
</feature>
<reference evidence="3 4" key="1">
    <citation type="journal article" date="2013" name="Plant Cell">
        <title>The transition from a phytopathogenic smut ancestor to an anamorphic biocontrol agent deciphered by comparative whole-genome analysis.</title>
        <authorList>
            <person name="Lefebvre F."/>
            <person name="Joly D.L."/>
            <person name="Labbe C."/>
            <person name="Teichmann B."/>
            <person name="Linning R."/>
            <person name="Belzile F."/>
            <person name="Bakkeren G."/>
            <person name="Belanger R.R."/>
        </authorList>
    </citation>
    <scope>NUCLEOTIDE SEQUENCE [LARGE SCALE GENOMIC DNA]</scope>
    <source>
        <strain evidence="3 4">PF-1</strain>
    </source>
</reference>
<gene>
    <name evidence="3" type="ORF">PFL1_03977</name>
</gene>
<keyword evidence="2" id="KW-1133">Transmembrane helix</keyword>
<protein>
    <recommendedName>
        <fullName evidence="5">Transmembrane protein</fullName>
    </recommendedName>
</protein>
<dbReference type="GeneID" id="19318084"/>
<evidence type="ECO:0000256" key="2">
    <source>
        <dbReference type="SAM" id="Phobius"/>
    </source>
</evidence>
<dbReference type="RefSeq" id="XP_007879691.1">
    <property type="nucleotide sequence ID" value="XM_007881500.1"/>
</dbReference>
<proteinExistence type="predicted"/>
<dbReference type="KEGG" id="pfp:PFL1_03977"/>
<dbReference type="OrthoDB" id="3197626at2759"/>